<comment type="subcellular location">
    <subcellularLocation>
        <location evidence="1">Cell inner membrane</location>
        <topology evidence="1">Multi-pass membrane protein</topology>
    </subcellularLocation>
</comment>
<evidence type="ECO:0000256" key="8">
    <source>
        <dbReference type="SAM" id="MobiDB-lite"/>
    </source>
</evidence>
<keyword evidence="13" id="KW-1185">Reference proteome</keyword>
<dbReference type="Proteomes" id="UP001352263">
    <property type="component" value="Unassembled WGS sequence"/>
</dbReference>
<dbReference type="CDD" id="cd16017">
    <property type="entry name" value="LptA"/>
    <property type="match status" value="1"/>
</dbReference>
<keyword evidence="7 9" id="KW-0472">Membrane</keyword>
<dbReference type="InterPro" id="IPR000917">
    <property type="entry name" value="Sulfatase_N"/>
</dbReference>
<feature type="domain" description="Phosphoethanolamine transferase N-terminal" evidence="11">
    <location>
        <begin position="76"/>
        <end position="218"/>
    </location>
</feature>
<dbReference type="Pfam" id="PF08019">
    <property type="entry name" value="EptA_B_N"/>
    <property type="match status" value="1"/>
</dbReference>
<dbReference type="EMBL" id="JAWIIV010000020">
    <property type="protein sequence ID" value="MEC4721626.1"/>
    <property type="molecule type" value="Genomic_DNA"/>
</dbReference>
<dbReference type="GO" id="GO:0016740">
    <property type="term" value="F:transferase activity"/>
    <property type="evidence" value="ECO:0007669"/>
    <property type="project" value="UniProtKB-KW"/>
</dbReference>
<dbReference type="Pfam" id="PF00884">
    <property type="entry name" value="Sulfatase"/>
    <property type="match status" value="1"/>
</dbReference>
<evidence type="ECO:0000256" key="2">
    <source>
        <dbReference type="ARBA" id="ARBA00022475"/>
    </source>
</evidence>
<accession>A0ABU6JDU1</accession>
<evidence type="ECO:0000256" key="9">
    <source>
        <dbReference type="SAM" id="Phobius"/>
    </source>
</evidence>
<sequence length="592" mass="64819">MTQVPASGEMTQGAPGGSGLYHFRSPVTFSLTAAVFFLAVFNMRFWQEMVAVFWQGRIADALFLLLLALVLVFGYAAALLLLPGRSLLKGTVIFLFPVCAMASFCADSFGLAIDQEMIRSLMETNRREAVGLVSPSLLLYAVGLGVLPLFLVGRASMAAMNLRRHLLHRAVFLMCGLALIALAWTAFPSRLETMHRHAHLRYLSVPGAAVDGAARFAAAAVAGPPIEQVAEPGGMPHRVHLEGQANGAKPLLMFLVVGETARHGNFQLGGYARPTNPRLSRLDHLYYFSDVTSCGTTTAISLPCMFSHLGRDAFSLTQARRHANVLDTLAKAGVRIEWRDNNAGSKGVSARIKTVQFRQRNSASLCDVESCLDEILLSGLEPRLRESAGDTLIAFHQMGSHGPAYHKRYPQSAETFAPVCRTNELTRCSQEEVRNAYDNTIVYTDRLLAEKIALLKSLSDRFDTLLLYVSDHGESLGENGIHLHGAPYELAPEEQKRIPFIIWLSDGYRDRFGMDTSCMRRQSSKSYSHDNLYHTLQGAMATRNALYRSELDMLAACRGKAPPAPVEQMASMGAERAGQGQPPEASVAAGRE</sequence>
<evidence type="ECO:0000256" key="7">
    <source>
        <dbReference type="ARBA" id="ARBA00023136"/>
    </source>
</evidence>
<name>A0ABU6JDU1_9BURK</name>
<keyword evidence="3" id="KW-0997">Cell inner membrane</keyword>
<evidence type="ECO:0000256" key="4">
    <source>
        <dbReference type="ARBA" id="ARBA00022679"/>
    </source>
</evidence>
<keyword evidence="6 9" id="KW-1133">Transmembrane helix</keyword>
<proteinExistence type="predicted"/>
<dbReference type="InterPro" id="IPR040423">
    <property type="entry name" value="PEA_transferase"/>
</dbReference>
<dbReference type="Gene3D" id="3.40.720.10">
    <property type="entry name" value="Alkaline Phosphatase, subunit A"/>
    <property type="match status" value="1"/>
</dbReference>
<protein>
    <submittedName>
        <fullName evidence="12">Phosphoethanolamine--lipid A transferase</fullName>
    </submittedName>
</protein>
<feature type="region of interest" description="Disordered" evidence="8">
    <location>
        <begin position="562"/>
        <end position="592"/>
    </location>
</feature>
<feature type="domain" description="Sulfatase N-terminal" evidence="10">
    <location>
        <begin position="254"/>
        <end position="540"/>
    </location>
</feature>
<dbReference type="InterPro" id="IPR017850">
    <property type="entry name" value="Alkaline_phosphatase_core_sf"/>
</dbReference>
<dbReference type="SUPFAM" id="SSF53649">
    <property type="entry name" value="Alkaline phosphatase-like"/>
    <property type="match status" value="1"/>
</dbReference>
<gene>
    <name evidence="12" type="ORF">RY831_20880</name>
</gene>
<comment type="caution">
    <text evidence="12">The sequence shown here is derived from an EMBL/GenBank/DDBJ whole genome shotgun (WGS) entry which is preliminary data.</text>
</comment>
<dbReference type="InterPro" id="IPR058130">
    <property type="entry name" value="PEA_transf_C"/>
</dbReference>
<feature type="transmembrane region" description="Helical" evidence="9">
    <location>
        <begin position="61"/>
        <end position="82"/>
    </location>
</feature>
<dbReference type="NCBIfam" id="NF028537">
    <property type="entry name" value="P_eth_NH2_trans"/>
    <property type="match status" value="1"/>
</dbReference>
<dbReference type="InterPro" id="IPR012549">
    <property type="entry name" value="EptA-like_N"/>
</dbReference>
<dbReference type="PANTHER" id="PTHR30443:SF0">
    <property type="entry name" value="PHOSPHOETHANOLAMINE TRANSFERASE EPTA"/>
    <property type="match status" value="1"/>
</dbReference>
<keyword evidence="2" id="KW-1003">Cell membrane</keyword>
<keyword evidence="4 12" id="KW-0808">Transferase</keyword>
<evidence type="ECO:0000313" key="12">
    <source>
        <dbReference type="EMBL" id="MEC4721626.1"/>
    </source>
</evidence>
<reference evidence="12 13" key="1">
    <citation type="submission" date="2023-10" db="EMBL/GenBank/DDBJ databases">
        <title>Noviherbaspirillum sp. CPCC 100848 genome assembly.</title>
        <authorList>
            <person name="Li X.Y."/>
            <person name="Fang X.M."/>
        </authorList>
    </citation>
    <scope>NUCLEOTIDE SEQUENCE [LARGE SCALE GENOMIC DNA]</scope>
    <source>
        <strain evidence="12 13">CPCC 100848</strain>
    </source>
</reference>
<feature type="transmembrane region" description="Helical" evidence="9">
    <location>
        <begin position="166"/>
        <end position="187"/>
    </location>
</feature>
<feature type="transmembrane region" description="Helical" evidence="9">
    <location>
        <begin position="133"/>
        <end position="154"/>
    </location>
</feature>
<organism evidence="12 13">
    <name type="scientific">Noviherbaspirillum album</name>
    <dbReference type="NCBI Taxonomy" id="3080276"/>
    <lineage>
        <taxon>Bacteria</taxon>
        <taxon>Pseudomonadati</taxon>
        <taxon>Pseudomonadota</taxon>
        <taxon>Betaproteobacteria</taxon>
        <taxon>Burkholderiales</taxon>
        <taxon>Oxalobacteraceae</taxon>
        <taxon>Noviherbaspirillum</taxon>
    </lineage>
</organism>
<evidence type="ECO:0000256" key="5">
    <source>
        <dbReference type="ARBA" id="ARBA00022692"/>
    </source>
</evidence>
<feature type="transmembrane region" description="Helical" evidence="9">
    <location>
        <begin position="21"/>
        <end position="41"/>
    </location>
</feature>
<evidence type="ECO:0000256" key="1">
    <source>
        <dbReference type="ARBA" id="ARBA00004429"/>
    </source>
</evidence>
<dbReference type="RefSeq" id="WP_326508311.1">
    <property type="nucleotide sequence ID" value="NZ_JAWIIV010000020.1"/>
</dbReference>
<evidence type="ECO:0000259" key="11">
    <source>
        <dbReference type="Pfam" id="PF08019"/>
    </source>
</evidence>
<evidence type="ECO:0000256" key="6">
    <source>
        <dbReference type="ARBA" id="ARBA00022989"/>
    </source>
</evidence>
<dbReference type="PANTHER" id="PTHR30443">
    <property type="entry name" value="INNER MEMBRANE PROTEIN"/>
    <property type="match status" value="1"/>
</dbReference>
<keyword evidence="5 9" id="KW-0812">Transmembrane</keyword>
<evidence type="ECO:0000259" key="10">
    <source>
        <dbReference type="Pfam" id="PF00884"/>
    </source>
</evidence>
<evidence type="ECO:0000313" key="13">
    <source>
        <dbReference type="Proteomes" id="UP001352263"/>
    </source>
</evidence>
<evidence type="ECO:0000256" key="3">
    <source>
        <dbReference type="ARBA" id="ARBA00022519"/>
    </source>
</evidence>